<evidence type="ECO:0000313" key="11">
    <source>
        <dbReference type="Proteomes" id="UP000706891"/>
    </source>
</evidence>
<dbReference type="PANTHER" id="PTHR30294:SF29">
    <property type="entry name" value="MULTIDRUG ABC TRANSPORTER PERMEASE YBHS-RELATED"/>
    <property type="match status" value="1"/>
</dbReference>
<dbReference type="PANTHER" id="PTHR30294">
    <property type="entry name" value="MEMBRANE COMPONENT OF ABC TRANSPORTER YHHJ-RELATED"/>
    <property type="match status" value="1"/>
</dbReference>
<evidence type="ECO:0000256" key="8">
    <source>
        <dbReference type="RuleBase" id="RU361157"/>
    </source>
</evidence>
<keyword evidence="3 8" id="KW-0813">Transport</keyword>
<dbReference type="InterPro" id="IPR013525">
    <property type="entry name" value="ABC2_TM"/>
</dbReference>
<gene>
    <name evidence="10" type="ORF">H6A34_04780</name>
</gene>
<keyword evidence="5 8" id="KW-0812">Transmembrane</keyword>
<dbReference type="InterPro" id="IPR051449">
    <property type="entry name" value="ABC-2_transporter_component"/>
</dbReference>
<dbReference type="PRINTS" id="PR00164">
    <property type="entry name" value="ABC2TRNSPORT"/>
</dbReference>
<feature type="transmembrane region" description="Helical" evidence="8">
    <location>
        <begin position="239"/>
        <end position="262"/>
    </location>
</feature>
<dbReference type="InterPro" id="IPR000412">
    <property type="entry name" value="ABC_2_transport"/>
</dbReference>
<feature type="transmembrane region" description="Helical" evidence="8">
    <location>
        <begin position="274"/>
        <end position="296"/>
    </location>
</feature>
<keyword evidence="6 8" id="KW-1133">Transmembrane helix</keyword>
<dbReference type="GO" id="GO:0043190">
    <property type="term" value="C:ATP-binding cassette (ABC) transporter complex"/>
    <property type="evidence" value="ECO:0007669"/>
    <property type="project" value="InterPro"/>
</dbReference>
<dbReference type="RefSeq" id="WP_205103820.1">
    <property type="nucleotide sequence ID" value="NZ_JACJJG010000015.1"/>
</dbReference>
<feature type="transmembrane region" description="Helical" evidence="8">
    <location>
        <begin position="196"/>
        <end position="218"/>
    </location>
</feature>
<keyword evidence="4 8" id="KW-1003">Cell membrane</keyword>
<name>A0A938WT19_9BACT</name>
<reference evidence="10" key="2">
    <citation type="journal article" date="2021" name="Sci. Rep.">
        <title>The distribution of antibiotic resistance genes in chicken gut microbiota commensals.</title>
        <authorList>
            <person name="Juricova H."/>
            <person name="Matiasovicova J."/>
            <person name="Kubasova T."/>
            <person name="Cejkova D."/>
            <person name="Rychlik I."/>
        </authorList>
    </citation>
    <scope>NUCLEOTIDE SEQUENCE</scope>
    <source>
        <strain evidence="10">An824</strain>
    </source>
</reference>
<organism evidence="10 11">
    <name type="scientific">Marseilla massiliensis</name>
    <dbReference type="NCBI Taxonomy" id="1841864"/>
    <lineage>
        <taxon>Bacteria</taxon>
        <taxon>Pseudomonadati</taxon>
        <taxon>Bacteroidota</taxon>
        <taxon>Bacteroidia</taxon>
        <taxon>Bacteroidales</taxon>
        <taxon>Prevotellaceae</taxon>
        <taxon>Marseilla</taxon>
    </lineage>
</organism>
<comment type="caution">
    <text evidence="10">The sequence shown here is derived from an EMBL/GenBank/DDBJ whole genome shotgun (WGS) entry which is preliminary data.</text>
</comment>
<accession>A0A938WT19</accession>
<dbReference type="Proteomes" id="UP000706891">
    <property type="component" value="Unassembled WGS sequence"/>
</dbReference>
<dbReference type="InterPro" id="IPR047817">
    <property type="entry name" value="ABC2_TM_bact-type"/>
</dbReference>
<protein>
    <recommendedName>
        <fullName evidence="8">Transport permease protein</fullName>
    </recommendedName>
</protein>
<dbReference type="EMBL" id="JACJJG010000015">
    <property type="protein sequence ID" value="MBM6673191.1"/>
    <property type="molecule type" value="Genomic_DNA"/>
</dbReference>
<evidence type="ECO:0000256" key="7">
    <source>
        <dbReference type="ARBA" id="ARBA00023136"/>
    </source>
</evidence>
<dbReference type="Pfam" id="PF12698">
    <property type="entry name" value="ABC2_membrane_3"/>
    <property type="match status" value="1"/>
</dbReference>
<keyword evidence="11" id="KW-1185">Reference proteome</keyword>
<dbReference type="Gene3D" id="3.40.1710.10">
    <property type="entry name" value="abc type-2 transporter like domain"/>
    <property type="match status" value="1"/>
</dbReference>
<evidence type="ECO:0000259" key="9">
    <source>
        <dbReference type="PROSITE" id="PS51012"/>
    </source>
</evidence>
<feature type="transmembrane region" description="Helical" evidence="8">
    <location>
        <begin position="303"/>
        <end position="324"/>
    </location>
</feature>
<evidence type="ECO:0000256" key="2">
    <source>
        <dbReference type="ARBA" id="ARBA00007783"/>
    </source>
</evidence>
<evidence type="ECO:0000256" key="6">
    <source>
        <dbReference type="ARBA" id="ARBA00022989"/>
    </source>
</evidence>
<keyword evidence="7 8" id="KW-0472">Membrane</keyword>
<feature type="transmembrane region" description="Helical" evidence="8">
    <location>
        <begin position="42"/>
        <end position="60"/>
    </location>
</feature>
<sequence length="388" mass="42650">MNKVTITGHNENRRQTLRLGWVGLLPFVRKEFRHIFRDGRSMLILLVYPVILIVLFGYAVTTEVKNVRVAVLDSSHDEVTRLACDRISSNSYMTLVASVGDIDQVYSLFRRGKADVAVVFGSNFANDIKHDGLAQVQLLVDGTEPNQAVMRTQYVGSVLSDVGRELAGRGTFGTAPAINPVPRMLYNPQQKSEYNFVPGVIGMILMLICAMMSSIAIVREKENGTMEVLLSSPLSPACIVIAKLVPYFVISAFNIVTILLLARYLLGIPMAGSLPVLLGVTLLYILVALTLGLLISTLVRTQIAAMVLSLLLIIPTVYLSGLAFPLESMPGVLRAISTIVPARWYIDAARKLMIQGVEARFVMQDVWAMVITEAVLLGISLKKFKVRL</sequence>
<proteinExistence type="inferred from homology"/>
<comment type="caution">
    <text evidence="8">Lacks conserved residue(s) required for the propagation of feature annotation.</text>
</comment>
<reference evidence="10" key="1">
    <citation type="submission" date="2020-08" db="EMBL/GenBank/DDBJ databases">
        <authorList>
            <person name="Cejkova D."/>
            <person name="Kubasova T."/>
            <person name="Jahodarova E."/>
            <person name="Rychlik I."/>
        </authorList>
    </citation>
    <scope>NUCLEOTIDE SEQUENCE</scope>
    <source>
        <strain evidence="10">An824</strain>
    </source>
</reference>
<evidence type="ECO:0000256" key="3">
    <source>
        <dbReference type="ARBA" id="ARBA00022448"/>
    </source>
</evidence>
<dbReference type="AlphaFoldDB" id="A0A938WT19"/>
<evidence type="ECO:0000256" key="5">
    <source>
        <dbReference type="ARBA" id="ARBA00022692"/>
    </source>
</evidence>
<feature type="domain" description="ABC transmembrane type-2" evidence="9">
    <location>
        <begin position="152"/>
        <end position="387"/>
    </location>
</feature>
<evidence type="ECO:0000256" key="4">
    <source>
        <dbReference type="ARBA" id="ARBA00022475"/>
    </source>
</evidence>
<dbReference type="PROSITE" id="PS51012">
    <property type="entry name" value="ABC_TM2"/>
    <property type="match status" value="1"/>
</dbReference>
<dbReference type="GO" id="GO:0140359">
    <property type="term" value="F:ABC-type transporter activity"/>
    <property type="evidence" value="ECO:0007669"/>
    <property type="project" value="InterPro"/>
</dbReference>
<comment type="subcellular location">
    <subcellularLocation>
        <location evidence="1 8">Cell membrane</location>
        <topology evidence="1 8">Multi-pass membrane protein</topology>
    </subcellularLocation>
</comment>
<evidence type="ECO:0000313" key="10">
    <source>
        <dbReference type="EMBL" id="MBM6673191.1"/>
    </source>
</evidence>
<evidence type="ECO:0000256" key="1">
    <source>
        <dbReference type="ARBA" id="ARBA00004651"/>
    </source>
</evidence>
<comment type="similarity">
    <text evidence="2 8">Belongs to the ABC-2 integral membrane protein family.</text>
</comment>